<accession>A0ABQ2B5X8</accession>
<reference evidence="2" key="1">
    <citation type="journal article" date="2019" name="Int. J. Syst. Evol. Microbiol.">
        <title>The Global Catalogue of Microorganisms (GCM) 10K type strain sequencing project: providing services to taxonomists for standard genome sequencing and annotation.</title>
        <authorList>
            <consortium name="The Broad Institute Genomics Platform"/>
            <consortium name="The Broad Institute Genome Sequencing Center for Infectious Disease"/>
            <person name="Wu L."/>
            <person name="Ma J."/>
        </authorList>
    </citation>
    <scope>NUCLEOTIDE SEQUENCE [LARGE SCALE GENOMIC DNA]</scope>
    <source>
        <strain evidence="2">CCM 8653</strain>
    </source>
</reference>
<keyword evidence="2" id="KW-1185">Reference proteome</keyword>
<protein>
    <recommendedName>
        <fullName evidence="3">Tetratricopeptide repeat protein</fullName>
    </recommendedName>
</protein>
<sequence length="49" mass="5171">MGHREEALVNLGRAKEGDSRALALAQVYATLAVLDAVDALNDTLNSTSE</sequence>
<name>A0ABQ2B5X8_9MICO</name>
<comment type="caution">
    <text evidence="1">The sequence shown here is derived from an EMBL/GenBank/DDBJ whole genome shotgun (WGS) entry which is preliminary data.</text>
</comment>
<evidence type="ECO:0000313" key="1">
    <source>
        <dbReference type="EMBL" id="GGI07006.1"/>
    </source>
</evidence>
<dbReference type="EMBL" id="BMDG01000004">
    <property type="protein sequence ID" value="GGI07006.1"/>
    <property type="molecule type" value="Genomic_DNA"/>
</dbReference>
<dbReference type="Proteomes" id="UP000632535">
    <property type="component" value="Unassembled WGS sequence"/>
</dbReference>
<organism evidence="1 2">
    <name type="scientific">Isoptericola cucumis</name>
    <dbReference type="NCBI Taxonomy" id="1776856"/>
    <lineage>
        <taxon>Bacteria</taxon>
        <taxon>Bacillati</taxon>
        <taxon>Actinomycetota</taxon>
        <taxon>Actinomycetes</taxon>
        <taxon>Micrococcales</taxon>
        <taxon>Promicromonosporaceae</taxon>
        <taxon>Isoptericola</taxon>
    </lineage>
</organism>
<evidence type="ECO:0000313" key="2">
    <source>
        <dbReference type="Proteomes" id="UP000632535"/>
    </source>
</evidence>
<proteinExistence type="predicted"/>
<evidence type="ECO:0008006" key="3">
    <source>
        <dbReference type="Google" id="ProtNLM"/>
    </source>
</evidence>
<gene>
    <name evidence="1" type="ORF">GCM10007368_14000</name>
</gene>